<dbReference type="GO" id="GO:0016887">
    <property type="term" value="F:ATP hydrolysis activity"/>
    <property type="evidence" value="ECO:0007669"/>
    <property type="project" value="InterPro"/>
</dbReference>
<dbReference type="InterPro" id="IPR027417">
    <property type="entry name" value="P-loop_NTPase"/>
</dbReference>
<dbReference type="RefSeq" id="WP_134210767.1">
    <property type="nucleotide sequence ID" value="NZ_CP038015.1"/>
</dbReference>
<dbReference type="PROSITE" id="PS00211">
    <property type="entry name" value="ABC_TRANSPORTER_1"/>
    <property type="match status" value="2"/>
</dbReference>
<dbReference type="InterPro" id="IPR003593">
    <property type="entry name" value="AAA+_ATPase"/>
</dbReference>
<dbReference type="InterPro" id="IPR051309">
    <property type="entry name" value="ABCF_ATPase"/>
</dbReference>
<evidence type="ECO:0000259" key="4">
    <source>
        <dbReference type="PROSITE" id="PS50893"/>
    </source>
</evidence>
<dbReference type="Pfam" id="PF00005">
    <property type="entry name" value="ABC_tran"/>
    <property type="match status" value="2"/>
</dbReference>
<evidence type="ECO:0000256" key="3">
    <source>
        <dbReference type="SAM" id="Coils"/>
    </source>
</evidence>
<keyword evidence="1" id="KW-0547">Nucleotide-binding</keyword>
<dbReference type="Gene3D" id="3.40.50.300">
    <property type="entry name" value="P-loop containing nucleotide triphosphate hydrolases"/>
    <property type="match status" value="2"/>
</dbReference>
<dbReference type="PANTHER" id="PTHR42855">
    <property type="entry name" value="ABC TRANSPORTER ATP-BINDING SUBUNIT"/>
    <property type="match status" value="1"/>
</dbReference>
<feature type="domain" description="ABC transporter" evidence="4">
    <location>
        <begin position="3"/>
        <end position="257"/>
    </location>
</feature>
<reference evidence="5 6" key="1">
    <citation type="submission" date="2019-03" db="EMBL/GenBank/DDBJ databases">
        <title>Complete genome sequence of Paenisporosarcina antarctica CGMCC 1.6503T.</title>
        <authorList>
            <person name="Rong J.-C."/>
            <person name="Chi N.-Y."/>
            <person name="Zhang Q.-F."/>
        </authorList>
    </citation>
    <scope>NUCLEOTIDE SEQUENCE [LARGE SCALE GENOMIC DNA]</scope>
    <source>
        <strain evidence="5 6">CGMCC 1.6503</strain>
    </source>
</reference>
<dbReference type="InterPro" id="IPR032781">
    <property type="entry name" value="ABC_tran_Xtn"/>
</dbReference>
<name>A0A4P7A0B2_9BACL</name>
<dbReference type="InterPro" id="IPR003439">
    <property type="entry name" value="ABC_transporter-like_ATP-bd"/>
</dbReference>
<evidence type="ECO:0000256" key="2">
    <source>
        <dbReference type="ARBA" id="ARBA00022840"/>
    </source>
</evidence>
<sequence length="638" mass="73219">MICTIQEISKMLGGNLIFEELSLAIKTGDKLGIVGRNGSGKTTLFTLLAGIETPDLGSIHFKKGTKIGYLAQIPTYLKEVTGHDVLLMAFEELVELQQKMNVLEKKMSQAKPDELERLLKQYGDIQEEFTLRNGYSMDTELDKVVQGLQLTSFVNRSFTSLSGGEQTKIMLGKLLLTKPDLLLLDEPTNHLDLFAVEWLEQYLVDYEGTVVIISHDRYFLDQVVTKVADLEEGELILYKGNYSSFAIQKEERIMREFQEFEEQQKKIKKMKEAIKRLRQWANEAVPPNPGLHRRARNMERALDRMEKVRKPLIDPKKMTLLFDAASRSGKEVVVMESVSKAFGDNVLLRDANFNVYWKDRIAVVGRNGTGKSTILKLLRGEMAVDSGVARLGSNVRVGFLSQHFEISNPKARLIDVFRDEVSMFEGDARHVLARFMFYGPDVFKRVGDLSGGERMRLRLAQLMYQDVNLLMLDEPTNHLDIDSREILEEALEDFQGTILAVSHDRYFLNKLFPRTAWLDRGDLTTFEGPYEWARGKWDELQVRRQVEEESDISRSSEVNQKNEVFNAKLKETTKTSSTRKIVSRPIEEEITELEKAIAILTEHIENEEDWEVYEQLLVQKVEQESALEGLLEKWLESS</sequence>
<dbReference type="OrthoDB" id="9760950at2"/>
<dbReference type="SUPFAM" id="SSF52540">
    <property type="entry name" value="P-loop containing nucleoside triphosphate hydrolases"/>
    <property type="match status" value="2"/>
</dbReference>
<dbReference type="PANTHER" id="PTHR42855:SF2">
    <property type="entry name" value="DRUG RESISTANCE ABC TRANSPORTER,ATP-BINDING PROTEIN"/>
    <property type="match status" value="1"/>
</dbReference>
<accession>A0A4P7A0B2</accession>
<dbReference type="Proteomes" id="UP000294292">
    <property type="component" value="Chromosome"/>
</dbReference>
<dbReference type="SMART" id="SM00382">
    <property type="entry name" value="AAA"/>
    <property type="match status" value="2"/>
</dbReference>
<gene>
    <name evidence="5" type="primary">abc-f</name>
    <name evidence="5" type="ORF">E2636_14100</name>
</gene>
<dbReference type="AlphaFoldDB" id="A0A4P7A0B2"/>
<dbReference type="FunFam" id="3.40.50.300:FF:000011">
    <property type="entry name" value="Putative ABC transporter ATP-binding component"/>
    <property type="match status" value="1"/>
</dbReference>
<dbReference type="NCBIfam" id="NF000355">
    <property type="entry name" value="ribo_prot_ABC_F"/>
    <property type="match status" value="1"/>
</dbReference>
<protein>
    <submittedName>
        <fullName evidence="5">ABC-F type ribosomal protection protein</fullName>
    </submittedName>
</protein>
<dbReference type="InterPro" id="IPR017871">
    <property type="entry name" value="ABC_transporter-like_CS"/>
</dbReference>
<evidence type="ECO:0000313" key="6">
    <source>
        <dbReference type="Proteomes" id="UP000294292"/>
    </source>
</evidence>
<dbReference type="EMBL" id="CP038015">
    <property type="protein sequence ID" value="QBP42212.1"/>
    <property type="molecule type" value="Genomic_DNA"/>
</dbReference>
<keyword evidence="2" id="KW-0067">ATP-binding</keyword>
<feature type="coiled-coil region" evidence="3">
    <location>
        <begin position="253"/>
        <end position="280"/>
    </location>
</feature>
<dbReference type="Pfam" id="PF12848">
    <property type="entry name" value="ABC_tran_Xtn"/>
    <property type="match status" value="1"/>
</dbReference>
<feature type="domain" description="ABC transporter" evidence="4">
    <location>
        <begin position="333"/>
        <end position="545"/>
    </location>
</feature>
<dbReference type="GO" id="GO:0005524">
    <property type="term" value="F:ATP binding"/>
    <property type="evidence" value="ECO:0007669"/>
    <property type="project" value="UniProtKB-KW"/>
</dbReference>
<evidence type="ECO:0000256" key="1">
    <source>
        <dbReference type="ARBA" id="ARBA00022741"/>
    </source>
</evidence>
<keyword evidence="3" id="KW-0175">Coiled coil</keyword>
<dbReference type="CDD" id="cd03221">
    <property type="entry name" value="ABCF_EF-3"/>
    <property type="match status" value="2"/>
</dbReference>
<dbReference type="FunFam" id="3.40.50.300:FF:001807">
    <property type="entry name" value="ABC transporter ATP-binding protein"/>
    <property type="match status" value="1"/>
</dbReference>
<proteinExistence type="predicted"/>
<organism evidence="5 6">
    <name type="scientific">Paenisporosarcina antarctica</name>
    <dbReference type="NCBI Taxonomy" id="417367"/>
    <lineage>
        <taxon>Bacteria</taxon>
        <taxon>Bacillati</taxon>
        <taxon>Bacillota</taxon>
        <taxon>Bacilli</taxon>
        <taxon>Bacillales</taxon>
        <taxon>Caryophanaceae</taxon>
        <taxon>Paenisporosarcina</taxon>
    </lineage>
</organism>
<evidence type="ECO:0000313" key="5">
    <source>
        <dbReference type="EMBL" id="QBP42212.1"/>
    </source>
</evidence>
<dbReference type="PROSITE" id="PS50893">
    <property type="entry name" value="ABC_TRANSPORTER_2"/>
    <property type="match status" value="2"/>
</dbReference>
<dbReference type="KEGG" id="panc:E2636_14100"/>
<keyword evidence="6" id="KW-1185">Reference proteome</keyword>